<sequence length="100" mass="10326">MGNGRHQHNAIAATTQNYHDERFFKTGHLSAGTKAPVDRWKTATGCSEKLIDASEAAAAAAAADERTPPLPQLLAAANERGISPGSSIGVAAVFDELGVA</sequence>
<dbReference type="Proteomes" id="UP000271098">
    <property type="component" value="Unassembled WGS sequence"/>
</dbReference>
<dbReference type="EMBL" id="UYRT01012653">
    <property type="protein sequence ID" value="VDK52114.1"/>
    <property type="molecule type" value="Genomic_DNA"/>
</dbReference>
<dbReference type="AlphaFoldDB" id="A0A183DAM9"/>
<keyword evidence="2" id="KW-1185">Reference proteome</keyword>
<accession>A0A183DAM9</accession>
<protein>
    <submittedName>
        <fullName evidence="1 3">Uncharacterized protein</fullName>
    </submittedName>
</protein>
<evidence type="ECO:0000313" key="2">
    <source>
        <dbReference type="Proteomes" id="UP000271098"/>
    </source>
</evidence>
<evidence type="ECO:0000313" key="3">
    <source>
        <dbReference type="WBParaSite" id="GPUH_0000577801-mRNA-1"/>
    </source>
</evidence>
<reference evidence="3" key="1">
    <citation type="submission" date="2016-06" db="UniProtKB">
        <authorList>
            <consortium name="WormBaseParasite"/>
        </authorList>
    </citation>
    <scope>IDENTIFICATION</scope>
</reference>
<evidence type="ECO:0000313" key="1">
    <source>
        <dbReference type="EMBL" id="VDK52114.1"/>
    </source>
</evidence>
<proteinExistence type="predicted"/>
<organism evidence="3">
    <name type="scientific">Gongylonema pulchrum</name>
    <dbReference type="NCBI Taxonomy" id="637853"/>
    <lineage>
        <taxon>Eukaryota</taxon>
        <taxon>Metazoa</taxon>
        <taxon>Ecdysozoa</taxon>
        <taxon>Nematoda</taxon>
        <taxon>Chromadorea</taxon>
        <taxon>Rhabditida</taxon>
        <taxon>Spirurina</taxon>
        <taxon>Spiruromorpha</taxon>
        <taxon>Spiruroidea</taxon>
        <taxon>Gongylonematidae</taxon>
        <taxon>Gongylonema</taxon>
    </lineage>
</organism>
<gene>
    <name evidence="1" type="ORF">GPUH_LOCUS5773</name>
</gene>
<name>A0A183DAM9_9BILA</name>
<reference evidence="1 2" key="2">
    <citation type="submission" date="2018-11" db="EMBL/GenBank/DDBJ databases">
        <authorList>
            <consortium name="Pathogen Informatics"/>
        </authorList>
    </citation>
    <scope>NUCLEOTIDE SEQUENCE [LARGE SCALE GENOMIC DNA]</scope>
</reference>
<dbReference type="WBParaSite" id="GPUH_0000577801-mRNA-1">
    <property type="protein sequence ID" value="GPUH_0000577801-mRNA-1"/>
    <property type="gene ID" value="GPUH_0000577801"/>
</dbReference>